<feature type="region of interest" description="Disordered" evidence="1">
    <location>
        <begin position="1"/>
        <end position="25"/>
    </location>
</feature>
<protein>
    <submittedName>
        <fullName evidence="3">Base excision DNA repair protein</fullName>
    </submittedName>
</protein>
<dbReference type="Gene3D" id="1.10.1670.10">
    <property type="entry name" value="Helix-hairpin-Helix base-excision DNA repair enzymes (C-terminal)"/>
    <property type="match status" value="1"/>
</dbReference>
<dbReference type="GO" id="GO:0000702">
    <property type="term" value="F:oxidized base lesion DNA N-glycosylase activity"/>
    <property type="evidence" value="ECO:0007669"/>
    <property type="project" value="UniProtKB-ARBA"/>
</dbReference>
<dbReference type="GO" id="GO:0006285">
    <property type="term" value="P:base-excision repair, AP site formation"/>
    <property type="evidence" value="ECO:0007669"/>
    <property type="project" value="UniProtKB-ARBA"/>
</dbReference>
<evidence type="ECO:0000313" key="3">
    <source>
        <dbReference type="EMBL" id="KAJ9131350.1"/>
    </source>
</evidence>
<accession>A0AA38R3B1</accession>
<dbReference type="Gene3D" id="1.10.340.30">
    <property type="entry name" value="Hypothetical protein, domain 2"/>
    <property type="match status" value="1"/>
</dbReference>
<proteinExistence type="predicted"/>
<sequence length="331" mass="35818">MNMRQRKRTATAEIGTHGRTATTPKRIKTEASKALSDVLDNLSSAPPYSVKTVGDVSTPNLQSRKLAAYSQYAASSPFPDFLRPTPAECKLALRILSSLHGTRNRPATVTASTTRAGCGDSPSVVDSLVRTILSQNTSDANSSRAKRSMDATYGRSDHWEAIVAGGVEKLQEAIACGGLSKVKSRVIMQILVQVHERFGEYSLEHLRGLANDEAMAELLSFKGVGPKTASCVLLFCLGRESFAVDTHVYRISGLLGWRPDKAGREETARHLDVRIPDEDKYALHVLMVTHGRGCGACRAGGRTTGSCELRQAFKKGQRTGPACDRSVDLKS</sequence>
<reference evidence="3" key="1">
    <citation type="submission" date="2022-07" db="EMBL/GenBank/DDBJ databases">
        <title>Fungi with potential for degradation of polypropylene.</title>
        <authorList>
            <person name="Gostincar C."/>
        </authorList>
    </citation>
    <scope>NUCLEOTIDE SEQUENCE</scope>
    <source>
        <strain evidence="3">EXF-13308</strain>
    </source>
</reference>
<evidence type="ECO:0000259" key="2">
    <source>
        <dbReference type="SMART" id="SM00478"/>
    </source>
</evidence>
<keyword evidence="4" id="KW-1185">Reference proteome</keyword>
<dbReference type="SUPFAM" id="SSF48150">
    <property type="entry name" value="DNA-glycosylase"/>
    <property type="match status" value="1"/>
</dbReference>
<dbReference type="PANTHER" id="PTHR47203">
    <property type="match status" value="1"/>
</dbReference>
<dbReference type="AlphaFoldDB" id="A0AA38R3B1"/>
<dbReference type="InterPro" id="IPR023170">
    <property type="entry name" value="HhH_base_excis_C"/>
</dbReference>
<evidence type="ECO:0000256" key="1">
    <source>
        <dbReference type="SAM" id="MobiDB-lite"/>
    </source>
</evidence>
<dbReference type="CDD" id="cd00056">
    <property type="entry name" value="ENDO3c"/>
    <property type="match status" value="1"/>
</dbReference>
<name>A0AA38R3B1_9PEZI</name>
<dbReference type="PANTHER" id="PTHR47203:SF1">
    <property type="entry name" value="HYPOTHETICAL BASE EXCISION DNA REPAIR PROTEIN (EUROFUNG)"/>
    <property type="match status" value="1"/>
</dbReference>
<gene>
    <name evidence="3" type="ORF">NKR23_g11740</name>
</gene>
<dbReference type="Proteomes" id="UP001174694">
    <property type="component" value="Unassembled WGS sequence"/>
</dbReference>
<dbReference type="Pfam" id="PF00730">
    <property type="entry name" value="HhH-GPD"/>
    <property type="match status" value="1"/>
</dbReference>
<dbReference type="SMART" id="SM00478">
    <property type="entry name" value="ENDO3c"/>
    <property type="match status" value="1"/>
</dbReference>
<dbReference type="EMBL" id="JANBVO010000068">
    <property type="protein sequence ID" value="KAJ9131350.1"/>
    <property type="molecule type" value="Genomic_DNA"/>
</dbReference>
<dbReference type="InterPro" id="IPR011257">
    <property type="entry name" value="DNA_glycosylase"/>
</dbReference>
<comment type="caution">
    <text evidence="3">The sequence shown here is derived from an EMBL/GenBank/DDBJ whole genome shotgun (WGS) entry which is preliminary data.</text>
</comment>
<organism evidence="3 4">
    <name type="scientific">Pleurostoma richardsiae</name>
    <dbReference type="NCBI Taxonomy" id="41990"/>
    <lineage>
        <taxon>Eukaryota</taxon>
        <taxon>Fungi</taxon>
        <taxon>Dikarya</taxon>
        <taxon>Ascomycota</taxon>
        <taxon>Pezizomycotina</taxon>
        <taxon>Sordariomycetes</taxon>
        <taxon>Sordariomycetidae</taxon>
        <taxon>Calosphaeriales</taxon>
        <taxon>Pleurostomataceae</taxon>
        <taxon>Pleurostoma</taxon>
    </lineage>
</organism>
<dbReference type="InterPro" id="IPR003265">
    <property type="entry name" value="HhH-GPD_domain"/>
</dbReference>
<evidence type="ECO:0000313" key="4">
    <source>
        <dbReference type="Proteomes" id="UP001174694"/>
    </source>
</evidence>
<feature type="domain" description="HhH-GPD" evidence="2">
    <location>
        <begin position="133"/>
        <end position="293"/>
    </location>
</feature>